<comment type="caution">
    <text evidence="1">The sequence shown here is derived from an EMBL/GenBank/DDBJ whole genome shotgun (WGS) entry which is preliminary data.</text>
</comment>
<dbReference type="EMBL" id="JAUCMV010000004">
    <property type="protein sequence ID" value="KAK0404066.1"/>
    <property type="molecule type" value="Genomic_DNA"/>
</dbReference>
<dbReference type="Proteomes" id="UP001175271">
    <property type="component" value="Unassembled WGS sequence"/>
</dbReference>
<gene>
    <name evidence="1" type="ORF">QR680_017267</name>
</gene>
<proteinExistence type="predicted"/>
<dbReference type="AlphaFoldDB" id="A0AA39HF48"/>
<name>A0AA39HF48_9BILA</name>
<keyword evidence="2" id="KW-1185">Reference proteome</keyword>
<organism evidence="1 2">
    <name type="scientific">Steinernema hermaphroditum</name>
    <dbReference type="NCBI Taxonomy" id="289476"/>
    <lineage>
        <taxon>Eukaryota</taxon>
        <taxon>Metazoa</taxon>
        <taxon>Ecdysozoa</taxon>
        <taxon>Nematoda</taxon>
        <taxon>Chromadorea</taxon>
        <taxon>Rhabditida</taxon>
        <taxon>Tylenchina</taxon>
        <taxon>Panagrolaimomorpha</taxon>
        <taxon>Strongyloidoidea</taxon>
        <taxon>Steinernematidae</taxon>
        <taxon>Steinernema</taxon>
    </lineage>
</organism>
<protein>
    <submittedName>
        <fullName evidence="1">Uncharacterized protein</fullName>
    </submittedName>
</protein>
<sequence length="195" mass="22082">MLQCYRGTHGWKWVPLRVFRNSLSRGLRTRGTRQTFSAANIPRSLILWAQQECFRFDKQCVALLHSVHNLMDIGRLIHSLLRLRLLLPQQISGAKFWRILSFCRKGHSNAFIADSEDANMCLRAHSSQATLLPSQLTVLGITFRLAGVTVQTGGHFAAAIPFERRWLHYDGMKSPPLRVASPPDGLLNHAVYVPI</sequence>
<accession>A0AA39HF48</accession>
<reference evidence="1" key="1">
    <citation type="submission" date="2023-06" db="EMBL/GenBank/DDBJ databases">
        <title>Genomic analysis of the entomopathogenic nematode Steinernema hermaphroditum.</title>
        <authorList>
            <person name="Schwarz E.M."/>
            <person name="Heppert J.K."/>
            <person name="Baniya A."/>
            <person name="Schwartz H.T."/>
            <person name="Tan C.-H."/>
            <person name="Antoshechkin I."/>
            <person name="Sternberg P.W."/>
            <person name="Goodrich-Blair H."/>
            <person name="Dillman A.R."/>
        </authorList>
    </citation>
    <scope>NUCLEOTIDE SEQUENCE</scope>
    <source>
        <strain evidence="1">PS9179</strain>
        <tissue evidence="1">Whole animal</tissue>
    </source>
</reference>
<evidence type="ECO:0000313" key="1">
    <source>
        <dbReference type="EMBL" id="KAK0404066.1"/>
    </source>
</evidence>
<evidence type="ECO:0000313" key="2">
    <source>
        <dbReference type="Proteomes" id="UP001175271"/>
    </source>
</evidence>